<reference evidence="2 3" key="1">
    <citation type="submission" date="2019-12" db="EMBL/GenBank/DDBJ databases">
        <title>The genome of Stappia indica PHM037.</title>
        <authorList>
            <person name="Kacar D."/>
            <person name="Galan B."/>
            <person name="Canedo L."/>
            <person name="Rodriguez P."/>
            <person name="de la Calle F."/>
            <person name="Garcia J.L."/>
        </authorList>
    </citation>
    <scope>NUCLEOTIDE SEQUENCE [LARGE SCALE GENOMIC DNA]</scope>
    <source>
        <strain evidence="2 3">PHM037</strain>
    </source>
</reference>
<dbReference type="Proteomes" id="UP000435648">
    <property type="component" value="Chromosome"/>
</dbReference>
<name>A0A857C2B8_9HYPH</name>
<dbReference type="Gene3D" id="3.30.930.10">
    <property type="entry name" value="Bira Bifunctional Protein, Domain 2"/>
    <property type="match status" value="1"/>
</dbReference>
<dbReference type="RefSeq" id="WP_158192102.1">
    <property type="nucleotide sequence ID" value="NZ_CP046908.1"/>
</dbReference>
<evidence type="ECO:0000313" key="3">
    <source>
        <dbReference type="Proteomes" id="UP000435648"/>
    </source>
</evidence>
<gene>
    <name evidence="2" type="ORF">GH266_00210</name>
</gene>
<dbReference type="InterPro" id="IPR045864">
    <property type="entry name" value="aa-tRNA-synth_II/BPL/LPL"/>
</dbReference>
<feature type="domain" description="BPL/LPL catalytic" evidence="1">
    <location>
        <begin position="14"/>
        <end position="198"/>
    </location>
</feature>
<dbReference type="EMBL" id="CP046908">
    <property type="protein sequence ID" value="QGZ33067.1"/>
    <property type="molecule type" value="Genomic_DNA"/>
</dbReference>
<dbReference type="KEGG" id="siw:GH266_00210"/>
<accession>A0A857C2B8</accession>
<protein>
    <recommendedName>
        <fullName evidence="1">BPL/LPL catalytic domain-containing protein</fullName>
    </recommendedName>
</protein>
<evidence type="ECO:0000313" key="2">
    <source>
        <dbReference type="EMBL" id="QGZ33067.1"/>
    </source>
</evidence>
<evidence type="ECO:0000259" key="1">
    <source>
        <dbReference type="Pfam" id="PF16917"/>
    </source>
</evidence>
<sequence length="271" mass="29083">MPENNVNELPEPVFPPLLKGHRLDGGDHPFEAAVAGAEAGHYSAGDLLWSSDPAHVRIALVLEPEVEPARGVEMLFLAMVAATDAIGALIPPEIALTYEWPAVLRANGARVGRARFAQASETGEDGAPLWLVVGIEVRLAPVDGAMEPGEMPHLTSLADEGGAELEHRLAIESLSRHLLTWIHSWDVDGFAPVLDNWLFRADGYREEIVLPGPEGEQRGVFLGIDETGGLLLKPADGVSAVALSLGEHLAHLDRRDSEDATLALHNRGIDQ</sequence>
<dbReference type="OrthoDB" id="7657788at2"/>
<dbReference type="AlphaFoldDB" id="A0A857C2B8"/>
<dbReference type="InterPro" id="IPR004143">
    <property type="entry name" value="BPL_LPL_catalytic"/>
</dbReference>
<dbReference type="SUPFAM" id="SSF55681">
    <property type="entry name" value="Class II aaRS and biotin synthetases"/>
    <property type="match status" value="1"/>
</dbReference>
<organism evidence="2 3">
    <name type="scientific">Stappia indica</name>
    <dbReference type="NCBI Taxonomy" id="538381"/>
    <lineage>
        <taxon>Bacteria</taxon>
        <taxon>Pseudomonadati</taxon>
        <taxon>Pseudomonadota</taxon>
        <taxon>Alphaproteobacteria</taxon>
        <taxon>Hyphomicrobiales</taxon>
        <taxon>Stappiaceae</taxon>
        <taxon>Stappia</taxon>
    </lineage>
</organism>
<proteinExistence type="predicted"/>
<dbReference type="Pfam" id="PF16917">
    <property type="entry name" value="BPL_LplA_LipB_2"/>
    <property type="match status" value="1"/>
</dbReference>